<keyword evidence="4" id="KW-0456">Lyase</keyword>
<dbReference type="PANTHER" id="PTHR11482:SF6">
    <property type="entry name" value="ORNITHINE DECARBOXYLASE 1-RELATED"/>
    <property type="match status" value="1"/>
</dbReference>
<dbReference type="InterPro" id="IPR022653">
    <property type="entry name" value="De-COase2_pyr-phos_BS"/>
</dbReference>
<feature type="modified residue" description="N6-(pyridoxal phosphate)lysine" evidence="8">
    <location>
        <position position="47"/>
    </location>
</feature>
<evidence type="ECO:0000256" key="2">
    <source>
        <dbReference type="ARBA" id="ARBA00008872"/>
    </source>
</evidence>
<feature type="active site" description="Proton donor" evidence="8">
    <location>
        <position position="324"/>
    </location>
</feature>
<keyword evidence="3 8" id="KW-0663">Pyridoxal phosphate</keyword>
<dbReference type="EMBL" id="CP041636">
    <property type="protein sequence ID" value="QDO99830.1"/>
    <property type="molecule type" value="Genomic_DNA"/>
</dbReference>
<dbReference type="InterPro" id="IPR000183">
    <property type="entry name" value="Orn/DAP/Arg_de-COase"/>
</dbReference>
<dbReference type="Proteomes" id="UP000317496">
    <property type="component" value="Chromosome"/>
</dbReference>
<dbReference type="PROSITE" id="PS00878">
    <property type="entry name" value="ODR_DC_2_1"/>
    <property type="match status" value="1"/>
</dbReference>
<reference evidence="10 11" key="1">
    <citation type="submission" date="2019-07" db="EMBL/GenBank/DDBJ databases">
        <title>Genome sequencing for Ferrovibrio sp. K5.</title>
        <authorList>
            <person name="Park S.-J."/>
        </authorList>
    </citation>
    <scope>NUCLEOTIDE SEQUENCE [LARGE SCALE GENOMIC DNA]</scope>
    <source>
        <strain evidence="10 11">K5</strain>
    </source>
</reference>
<dbReference type="InterPro" id="IPR029066">
    <property type="entry name" value="PLP-binding_barrel"/>
</dbReference>
<dbReference type="InterPro" id="IPR009006">
    <property type="entry name" value="Ala_racemase/Decarboxylase_C"/>
</dbReference>
<dbReference type="AlphaFoldDB" id="A0A516H7U6"/>
<dbReference type="PRINTS" id="PR01179">
    <property type="entry name" value="ODADCRBXLASE"/>
</dbReference>
<evidence type="ECO:0000313" key="10">
    <source>
        <dbReference type="EMBL" id="QDO99830.1"/>
    </source>
</evidence>
<dbReference type="EC" id="4.1.1.17" evidence="6"/>
<keyword evidence="11" id="KW-1185">Reference proteome</keyword>
<comment type="cofactor">
    <cofactor evidence="1 8">
        <name>pyridoxal 5'-phosphate</name>
        <dbReference type="ChEBI" id="CHEBI:597326"/>
    </cofactor>
</comment>
<dbReference type="GO" id="GO:0005737">
    <property type="term" value="C:cytoplasm"/>
    <property type="evidence" value="ECO:0007669"/>
    <property type="project" value="TreeGrafter"/>
</dbReference>
<evidence type="ECO:0000256" key="8">
    <source>
        <dbReference type="PIRSR" id="PIRSR600183-50"/>
    </source>
</evidence>
<evidence type="ECO:0000256" key="4">
    <source>
        <dbReference type="ARBA" id="ARBA00023239"/>
    </source>
</evidence>
<evidence type="ECO:0000256" key="3">
    <source>
        <dbReference type="ARBA" id="ARBA00022898"/>
    </source>
</evidence>
<evidence type="ECO:0000256" key="1">
    <source>
        <dbReference type="ARBA" id="ARBA00001933"/>
    </source>
</evidence>
<dbReference type="CDD" id="cd00622">
    <property type="entry name" value="PLPDE_III_ODC"/>
    <property type="match status" value="1"/>
</dbReference>
<sequence>MTPKLQRFLAEAKDTEPFVVVDVDVVEQNYRELRRLLPLAKVYYAIKANPAPEILRRLRTLGSSFDTASANEIQQCMDQGVSTDRISFGNTIKKKRDIAWAFEQGVRLYAFDSLCELQKLAELAPGSQVFCRVLMECEGAEWPLSKKFGCAPRMAADLLVKARELGLDPYGISFHVGSQQTDLNQWDKAVAQVSQMFSVLQQADVDLRMVNLGGGFPARYRTDIPMLEAYAQAISDAMTKHFGNKIPEMIIEPGRGLVGDAGVIQAEVVLISEKDYDDDRRWVYLDIGKFSGLAETMDEAIKYRILTPRDGGPTGRVSLAGPSCDSADILYEKAEYQMPLALEVGDKIQILSTGAYTTTYSSVGFNGFPPLKSYCI</sequence>
<accession>A0A516H7U6</accession>
<dbReference type="GO" id="GO:0033387">
    <property type="term" value="P:putrescine biosynthetic process from arginine, via ornithine"/>
    <property type="evidence" value="ECO:0007669"/>
    <property type="project" value="TreeGrafter"/>
</dbReference>
<evidence type="ECO:0000259" key="9">
    <source>
        <dbReference type="Pfam" id="PF02784"/>
    </source>
</evidence>
<feature type="domain" description="Orn/DAP/Arg decarboxylase 2 N-terminal" evidence="9">
    <location>
        <begin position="26"/>
        <end position="258"/>
    </location>
</feature>
<evidence type="ECO:0000256" key="7">
    <source>
        <dbReference type="ARBA" id="ARBA00049127"/>
    </source>
</evidence>
<evidence type="ECO:0000256" key="5">
    <source>
        <dbReference type="ARBA" id="ARBA00034115"/>
    </source>
</evidence>
<dbReference type="PRINTS" id="PR01182">
    <property type="entry name" value="ORNDCRBXLASE"/>
</dbReference>
<dbReference type="KEGG" id="fer:FNB15_18870"/>
<protein>
    <recommendedName>
        <fullName evidence="6">ornithine decarboxylase</fullName>
        <ecNumber evidence="6">4.1.1.17</ecNumber>
    </recommendedName>
</protein>
<organism evidence="10 11">
    <name type="scientific">Ferrovibrio terrae</name>
    <dbReference type="NCBI Taxonomy" id="2594003"/>
    <lineage>
        <taxon>Bacteria</taxon>
        <taxon>Pseudomonadati</taxon>
        <taxon>Pseudomonadota</taxon>
        <taxon>Alphaproteobacteria</taxon>
        <taxon>Rhodospirillales</taxon>
        <taxon>Rhodospirillaceae</taxon>
        <taxon>Ferrovibrio</taxon>
    </lineage>
</organism>
<dbReference type="FunFam" id="2.40.37.10:FF:000004">
    <property type="entry name" value="Ornithine decarboxylase"/>
    <property type="match status" value="1"/>
</dbReference>
<comment type="catalytic activity">
    <reaction evidence="7">
        <text>L-ornithine + H(+) = putrescine + CO2</text>
        <dbReference type="Rhea" id="RHEA:22964"/>
        <dbReference type="ChEBI" id="CHEBI:15378"/>
        <dbReference type="ChEBI" id="CHEBI:16526"/>
        <dbReference type="ChEBI" id="CHEBI:46911"/>
        <dbReference type="ChEBI" id="CHEBI:326268"/>
        <dbReference type="EC" id="4.1.1.17"/>
    </reaction>
</comment>
<dbReference type="SUPFAM" id="SSF50621">
    <property type="entry name" value="Alanine racemase C-terminal domain-like"/>
    <property type="match status" value="1"/>
</dbReference>
<evidence type="ECO:0000313" key="11">
    <source>
        <dbReference type="Proteomes" id="UP000317496"/>
    </source>
</evidence>
<gene>
    <name evidence="10" type="ORF">FNB15_18870</name>
</gene>
<comment type="similarity">
    <text evidence="2">Belongs to the Orn/Lys/Arg decarboxylase class-II family.</text>
</comment>
<dbReference type="InterPro" id="IPR002433">
    <property type="entry name" value="Orn_de-COase"/>
</dbReference>
<dbReference type="PANTHER" id="PTHR11482">
    <property type="entry name" value="ARGININE/DIAMINOPIMELATE/ORNITHINE DECARBOXYLASE"/>
    <property type="match status" value="1"/>
</dbReference>
<dbReference type="RefSeq" id="WP_144258827.1">
    <property type="nucleotide sequence ID" value="NZ_CP041636.1"/>
</dbReference>
<evidence type="ECO:0000256" key="6">
    <source>
        <dbReference type="ARBA" id="ARBA00034138"/>
    </source>
</evidence>
<dbReference type="InterPro" id="IPR022644">
    <property type="entry name" value="De-COase2_N"/>
</dbReference>
<proteinExistence type="inferred from homology"/>
<dbReference type="OrthoDB" id="9802241at2"/>
<dbReference type="GO" id="GO:0004586">
    <property type="term" value="F:ornithine decarboxylase activity"/>
    <property type="evidence" value="ECO:0007669"/>
    <property type="project" value="UniProtKB-EC"/>
</dbReference>
<dbReference type="Gene3D" id="3.20.20.10">
    <property type="entry name" value="Alanine racemase"/>
    <property type="match status" value="1"/>
</dbReference>
<dbReference type="FunFam" id="3.20.20.10:FF:000008">
    <property type="entry name" value="Ornithine decarboxylase"/>
    <property type="match status" value="1"/>
</dbReference>
<comment type="pathway">
    <text evidence="5">Amine and polyamine biosynthesis; putrescine biosynthesis via L-ornithine pathway; putrescine from L-ornithine: step 1/1.</text>
</comment>
<dbReference type="Gene3D" id="2.40.37.10">
    <property type="entry name" value="Lyase, Ornithine Decarboxylase, Chain A, domain 1"/>
    <property type="match status" value="1"/>
</dbReference>
<name>A0A516H7U6_9PROT</name>
<dbReference type="SUPFAM" id="SSF51419">
    <property type="entry name" value="PLP-binding barrel"/>
    <property type="match status" value="1"/>
</dbReference>
<dbReference type="Pfam" id="PF02784">
    <property type="entry name" value="Orn_Arg_deC_N"/>
    <property type="match status" value="1"/>
</dbReference>